<evidence type="ECO:0000256" key="2">
    <source>
        <dbReference type="RuleBase" id="RU102079"/>
    </source>
</evidence>
<dbReference type="Pfam" id="PF00337">
    <property type="entry name" value="Gal-bind_lectin"/>
    <property type="match status" value="1"/>
</dbReference>
<keyword evidence="3" id="KW-1133">Transmembrane helix</keyword>
<dbReference type="InterPro" id="IPR001079">
    <property type="entry name" value="Galectin_CRD"/>
</dbReference>
<feature type="domain" description="Galectin" evidence="4">
    <location>
        <begin position="197"/>
        <end position="340"/>
    </location>
</feature>
<evidence type="ECO:0000256" key="1">
    <source>
        <dbReference type="ARBA" id="ARBA00022734"/>
    </source>
</evidence>
<dbReference type="SMART" id="SM00276">
    <property type="entry name" value="GLECT"/>
    <property type="match status" value="1"/>
</dbReference>
<evidence type="ECO:0000313" key="6">
    <source>
        <dbReference type="WBParaSite" id="Hba_17896"/>
    </source>
</evidence>
<evidence type="ECO:0000313" key="5">
    <source>
        <dbReference type="Proteomes" id="UP000095283"/>
    </source>
</evidence>
<dbReference type="WBParaSite" id="Hba_17896">
    <property type="protein sequence ID" value="Hba_17896"/>
    <property type="gene ID" value="Hba_17896"/>
</dbReference>
<dbReference type="SUPFAM" id="SSF49899">
    <property type="entry name" value="Concanavalin A-like lectins/glucanases"/>
    <property type="match status" value="1"/>
</dbReference>
<dbReference type="InterPro" id="IPR044156">
    <property type="entry name" value="Galectin-like"/>
</dbReference>
<dbReference type="PANTHER" id="PTHR11346">
    <property type="entry name" value="GALECTIN"/>
    <property type="match status" value="1"/>
</dbReference>
<feature type="transmembrane region" description="Helical" evidence="3">
    <location>
        <begin position="84"/>
        <end position="101"/>
    </location>
</feature>
<dbReference type="CDD" id="cd00070">
    <property type="entry name" value="GLECT"/>
    <property type="match status" value="1"/>
</dbReference>
<dbReference type="GO" id="GO:0016936">
    <property type="term" value="F:galactoside binding"/>
    <property type="evidence" value="ECO:0007669"/>
    <property type="project" value="TreeGrafter"/>
</dbReference>
<evidence type="ECO:0000259" key="4">
    <source>
        <dbReference type="PROSITE" id="PS51304"/>
    </source>
</evidence>
<keyword evidence="5" id="KW-1185">Reference proteome</keyword>
<dbReference type="Gene3D" id="2.60.120.200">
    <property type="match status" value="1"/>
</dbReference>
<proteinExistence type="predicted"/>
<sequence length="340" mass="39428">MSDIGSTPKPWDMKYINYDDCSRPLSFHLSQTLLVAFFQAEPSLLAAWYCNLRVVEDSLSICVVVFSYRVITWTTRRYTLIQDLILAVDGFLVILIASLFLENKLFFSRKITAYKKYCLLIFRLPLMGSIYVTMDTVCQSIRRKENQGKAKNLDLYWRIPLHAGFIDQNRKGHLVVTRPVQWKGNLTTINKPVFPFVWKVPACGFVISQSTQFTLTPYISANRFNINFLAADEYFFHFRVDFPNSNRASKIVRHYFHAAVVRNSTKNGCWQVEEREIGQFPFSKGITYDIRMIAYERSIAVDVNGVPFIKFNYREGDNPAKIDKITVEGDCILQRFVHLA</sequence>
<dbReference type="AlphaFoldDB" id="A0A1I7XJF8"/>
<dbReference type="PANTHER" id="PTHR11346:SF171">
    <property type="entry name" value="GALECTIN"/>
    <property type="match status" value="1"/>
</dbReference>
<name>A0A1I7XJF8_HETBA</name>
<protein>
    <recommendedName>
        <fullName evidence="2">Galectin</fullName>
    </recommendedName>
</protein>
<dbReference type="Proteomes" id="UP000095283">
    <property type="component" value="Unplaced"/>
</dbReference>
<evidence type="ECO:0000256" key="3">
    <source>
        <dbReference type="SAM" id="Phobius"/>
    </source>
</evidence>
<keyword evidence="3" id="KW-0812">Transmembrane</keyword>
<keyword evidence="1 2" id="KW-0430">Lectin</keyword>
<dbReference type="GO" id="GO:0030246">
    <property type="term" value="F:carbohydrate binding"/>
    <property type="evidence" value="ECO:0007669"/>
    <property type="project" value="UniProtKB-UniRule"/>
</dbReference>
<dbReference type="PROSITE" id="PS51304">
    <property type="entry name" value="GALECTIN"/>
    <property type="match status" value="1"/>
</dbReference>
<accession>A0A1I7XJF8</accession>
<reference evidence="6" key="1">
    <citation type="submission" date="2016-11" db="UniProtKB">
        <authorList>
            <consortium name="WormBaseParasite"/>
        </authorList>
    </citation>
    <scope>IDENTIFICATION</scope>
</reference>
<dbReference type="SMART" id="SM00908">
    <property type="entry name" value="Gal-bind_lectin"/>
    <property type="match status" value="1"/>
</dbReference>
<organism evidence="5 6">
    <name type="scientific">Heterorhabditis bacteriophora</name>
    <name type="common">Entomopathogenic nematode worm</name>
    <dbReference type="NCBI Taxonomy" id="37862"/>
    <lineage>
        <taxon>Eukaryota</taxon>
        <taxon>Metazoa</taxon>
        <taxon>Ecdysozoa</taxon>
        <taxon>Nematoda</taxon>
        <taxon>Chromadorea</taxon>
        <taxon>Rhabditida</taxon>
        <taxon>Rhabditina</taxon>
        <taxon>Rhabditomorpha</taxon>
        <taxon>Strongyloidea</taxon>
        <taxon>Heterorhabditidae</taxon>
        <taxon>Heterorhabditis</taxon>
    </lineage>
</organism>
<dbReference type="InterPro" id="IPR013320">
    <property type="entry name" value="ConA-like_dom_sf"/>
</dbReference>
<keyword evidence="3" id="KW-0472">Membrane</keyword>